<dbReference type="AlphaFoldDB" id="A0A409XE90"/>
<feature type="compositionally biased region" description="Basic and acidic residues" evidence="1">
    <location>
        <begin position="267"/>
        <end position="278"/>
    </location>
</feature>
<gene>
    <name evidence="2" type="ORF">CVT25_006542</name>
</gene>
<sequence>MDMRNRENLARQDTHARQFDIEVVRKLMFEKGINISSVKIDRILGPTSSVPTRNAFSKRLHAHGFNFYNLFVPDLLHEFELGVWKAIFIHLLRILYAYGHDTIQTLNSRYRQISTFGRGTIRKFSNNASGMKKLAARDFEDLLQCAIPVFEGLLPKKHDDIVQDLLFELATWHGLAKLRLHTEFTITDLENSATRLGTLLRKFKADVCCAYDTRDLPSEEAARGRLRLHTESTITDLENSATRLGTLLRKFKADVCCAYDTRDLPSEEAARGRREAAKAKKAAQTSATAPAPAPALPATVAKKN</sequence>
<evidence type="ECO:0000313" key="2">
    <source>
        <dbReference type="EMBL" id="PPQ89051.1"/>
    </source>
</evidence>
<comment type="caution">
    <text evidence="2">The sequence shown here is derived from an EMBL/GenBank/DDBJ whole genome shotgun (WGS) entry which is preliminary data.</text>
</comment>
<organism evidence="2 3">
    <name type="scientific">Psilocybe cyanescens</name>
    <dbReference type="NCBI Taxonomy" id="93625"/>
    <lineage>
        <taxon>Eukaryota</taxon>
        <taxon>Fungi</taxon>
        <taxon>Dikarya</taxon>
        <taxon>Basidiomycota</taxon>
        <taxon>Agaricomycotina</taxon>
        <taxon>Agaricomycetes</taxon>
        <taxon>Agaricomycetidae</taxon>
        <taxon>Agaricales</taxon>
        <taxon>Agaricineae</taxon>
        <taxon>Strophariaceae</taxon>
        <taxon>Psilocybe</taxon>
    </lineage>
</organism>
<reference evidence="2 3" key="1">
    <citation type="journal article" date="2018" name="Evol. Lett.">
        <title>Horizontal gene cluster transfer increased hallucinogenic mushroom diversity.</title>
        <authorList>
            <person name="Reynolds H.T."/>
            <person name="Vijayakumar V."/>
            <person name="Gluck-Thaler E."/>
            <person name="Korotkin H.B."/>
            <person name="Matheny P.B."/>
            <person name="Slot J.C."/>
        </authorList>
    </citation>
    <scope>NUCLEOTIDE SEQUENCE [LARGE SCALE GENOMIC DNA]</scope>
    <source>
        <strain evidence="2 3">2631</strain>
    </source>
</reference>
<feature type="region of interest" description="Disordered" evidence="1">
    <location>
        <begin position="267"/>
        <end position="304"/>
    </location>
</feature>
<protein>
    <submittedName>
        <fullName evidence="2">Uncharacterized protein</fullName>
    </submittedName>
</protein>
<dbReference type="STRING" id="93625.A0A409XE90"/>
<evidence type="ECO:0000313" key="3">
    <source>
        <dbReference type="Proteomes" id="UP000283269"/>
    </source>
</evidence>
<dbReference type="EMBL" id="NHYD01001947">
    <property type="protein sequence ID" value="PPQ89051.1"/>
    <property type="molecule type" value="Genomic_DNA"/>
</dbReference>
<feature type="non-terminal residue" evidence="2">
    <location>
        <position position="304"/>
    </location>
</feature>
<dbReference type="InParanoid" id="A0A409XE90"/>
<evidence type="ECO:0000256" key="1">
    <source>
        <dbReference type="SAM" id="MobiDB-lite"/>
    </source>
</evidence>
<dbReference type="Proteomes" id="UP000283269">
    <property type="component" value="Unassembled WGS sequence"/>
</dbReference>
<name>A0A409XE90_PSICY</name>
<keyword evidence="3" id="KW-1185">Reference proteome</keyword>
<accession>A0A409XE90</accession>
<proteinExistence type="predicted"/>
<feature type="compositionally biased region" description="Low complexity" evidence="1">
    <location>
        <begin position="282"/>
        <end position="304"/>
    </location>
</feature>
<dbReference type="OrthoDB" id="3269417at2759"/>